<dbReference type="GO" id="GO:0003676">
    <property type="term" value="F:nucleic acid binding"/>
    <property type="evidence" value="ECO:0007669"/>
    <property type="project" value="InterPro"/>
</dbReference>
<evidence type="ECO:0000313" key="3">
    <source>
        <dbReference type="EMBL" id="GLP97513.1"/>
    </source>
</evidence>
<dbReference type="InterPro" id="IPR011335">
    <property type="entry name" value="Restrct_endonuc-II-like"/>
</dbReference>
<proteinExistence type="inferred from homology"/>
<name>A0AA37W2C6_9GAMM</name>
<dbReference type="SUPFAM" id="SSF52980">
    <property type="entry name" value="Restriction endonuclease-like"/>
    <property type="match status" value="1"/>
</dbReference>
<evidence type="ECO:0000256" key="1">
    <source>
        <dbReference type="ARBA" id="ARBA00006738"/>
    </source>
</evidence>
<evidence type="ECO:0000313" key="4">
    <source>
        <dbReference type="Proteomes" id="UP001161422"/>
    </source>
</evidence>
<evidence type="ECO:0000256" key="2">
    <source>
        <dbReference type="HAMAP-Rule" id="MF_00048"/>
    </source>
</evidence>
<reference evidence="3" key="2">
    <citation type="submission" date="2023-01" db="EMBL/GenBank/DDBJ databases">
        <title>Draft genome sequence of Paraferrimonas sedimenticola strain NBRC 101628.</title>
        <authorList>
            <person name="Sun Q."/>
            <person name="Mori K."/>
        </authorList>
    </citation>
    <scope>NUCLEOTIDE SEQUENCE</scope>
    <source>
        <strain evidence="3">NBRC 101628</strain>
    </source>
</reference>
<dbReference type="EMBL" id="BSNC01000006">
    <property type="protein sequence ID" value="GLP97513.1"/>
    <property type="molecule type" value="Genomic_DNA"/>
</dbReference>
<dbReference type="Proteomes" id="UP001161422">
    <property type="component" value="Unassembled WGS sequence"/>
</dbReference>
<dbReference type="PANTHER" id="PTHR34039:SF1">
    <property type="entry name" value="UPF0102 PROTEIN YRAN"/>
    <property type="match status" value="1"/>
</dbReference>
<comment type="caution">
    <text evidence="3">The sequence shown here is derived from an EMBL/GenBank/DDBJ whole genome shotgun (WGS) entry which is preliminary data.</text>
</comment>
<dbReference type="AlphaFoldDB" id="A0AA37W2C6"/>
<protein>
    <recommendedName>
        <fullName evidence="2">UPF0102 protein GCM10007895_28200</fullName>
    </recommendedName>
</protein>
<dbReference type="HAMAP" id="MF_00048">
    <property type="entry name" value="UPF0102"/>
    <property type="match status" value="1"/>
</dbReference>
<dbReference type="InterPro" id="IPR011856">
    <property type="entry name" value="tRNA_endonuc-like_dom_sf"/>
</dbReference>
<keyword evidence="4" id="KW-1185">Reference proteome</keyword>
<sequence length="111" mass="12696">MKHRGQAAEQIACCYLTARGLTFESANVRFAVGEIDLVMREQNTWVFVEVKYRRDDSYGGALEALRPQQAYRLQRAAEAYLQRHQLNVDARIDLVAIQGEQVNWIKNILAG</sequence>
<comment type="similarity">
    <text evidence="1 2">Belongs to the UPF0102 family.</text>
</comment>
<dbReference type="NCBIfam" id="NF009150">
    <property type="entry name" value="PRK12497.1-3"/>
    <property type="match status" value="1"/>
</dbReference>
<dbReference type="RefSeq" id="WP_095504649.1">
    <property type="nucleotide sequence ID" value="NZ_BSNC01000006.1"/>
</dbReference>
<reference evidence="3" key="1">
    <citation type="journal article" date="2014" name="Int. J. Syst. Evol. Microbiol.">
        <title>Complete genome sequence of Corynebacterium casei LMG S-19264T (=DSM 44701T), isolated from a smear-ripened cheese.</title>
        <authorList>
            <consortium name="US DOE Joint Genome Institute (JGI-PGF)"/>
            <person name="Walter F."/>
            <person name="Albersmeier A."/>
            <person name="Kalinowski J."/>
            <person name="Ruckert C."/>
        </authorList>
    </citation>
    <scope>NUCLEOTIDE SEQUENCE</scope>
    <source>
        <strain evidence="3">NBRC 101628</strain>
    </source>
</reference>
<dbReference type="Pfam" id="PF02021">
    <property type="entry name" value="UPF0102"/>
    <property type="match status" value="1"/>
</dbReference>
<organism evidence="3 4">
    <name type="scientific">Paraferrimonas sedimenticola</name>
    <dbReference type="NCBI Taxonomy" id="375674"/>
    <lineage>
        <taxon>Bacteria</taxon>
        <taxon>Pseudomonadati</taxon>
        <taxon>Pseudomonadota</taxon>
        <taxon>Gammaproteobacteria</taxon>
        <taxon>Alteromonadales</taxon>
        <taxon>Ferrimonadaceae</taxon>
        <taxon>Paraferrimonas</taxon>
    </lineage>
</organism>
<dbReference type="PANTHER" id="PTHR34039">
    <property type="entry name" value="UPF0102 PROTEIN YRAN"/>
    <property type="match status" value="1"/>
</dbReference>
<dbReference type="Gene3D" id="3.40.1350.10">
    <property type="match status" value="1"/>
</dbReference>
<accession>A0AA37W2C6</accession>
<dbReference type="NCBIfam" id="TIGR00252">
    <property type="entry name" value="YraN family protein"/>
    <property type="match status" value="1"/>
</dbReference>
<gene>
    <name evidence="3" type="ORF">GCM10007895_28200</name>
</gene>
<dbReference type="InterPro" id="IPR003509">
    <property type="entry name" value="UPF0102_YraN-like"/>
</dbReference>